<protein>
    <submittedName>
        <fullName evidence="1">Uncharacterized protein</fullName>
    </submittedName>
</protein>
<dbReference type="EnsemblBacteria" id="AAS97346">
    <property type="protein sequence ID" value="AAS97346"/>
    <property type="gene ID" value="DVU_2874"/>
</dbReference>
<proteinExistence type="predicted"/>
<dbReference type="OrthoDB" id="5460233at2"/>
<dbReference type="HOGENOM" id="CLU_140904_0_0_7"/>
<sequence length="142" mass="15591">MSERRKPYSSFCLKNGARRQKVELYDASEWGEPSGCFRLRINGRWADGRSGVHAYHSIAEIATMLATALTGQEFTPDSLPPLSRGMRVSVPNGRSFAGLALRDVTFVLTEGPLRDASGHWFVGVARVGGGMRLVPVEDVRVL</sequence>
<dbReference type="PhylomeDB" id="Q727I1"/>
<dbReference type="eggNOG" id="ENOG5032B8T">
    <property type="taxonomic scope" value="Bacteria"/>
</dbReference>
<keyword evidence="2" id="KW-1185">Reference proteome</keyword>
<accession>Q727I1</accession>
<name>Q727I1_NITV2</name>
<dbReference type="EMBL" id="AE017285">
    <property type="protein sequence ID" value="AAS97346.1"/>
    <property type="molecule type" value="Genomic_DNA"/>
</dbReference>
<dbReference type="STRING" id="882.DVU_2874"/>
<dbReference type="PaxDb" id="882-DVU_2874"/>
<dbReference type="KEGG" id="dvu:DVU_2874"/>
<reference evidence="1 2" key="1">
    <citation type="journal article" date="2004" name="Nat. Biotechnol.">
        <title>The genome sequence of the anaerobic, sulfate-reducing bacterium Desulfovibrio vulgaris Hildenborough.</title>
        <authorList>
            <person name="Heidelberg J.F."/>
            <person name="Seshadri R."/>
            <person name="Haveman S.A."/>
            <person name="Hemme C.L."/>
            <person name="Paulsen I.T."/>
            <person name="Kolonay J.F."/>
            <person name="Eisen J.A."/>
            <person name="Ward N."/>
            <person name="Methe B."/>
            <person name="Brinkac L.M."/>
            <person name="Daugherty S.C."/>
            <person name="Deboy R.T."/>
            <person name="Dodson R.J."/>
            <person name="Durkin A.S."/>
            <person name="Madupu R."/>
            <person name="Nelson W.C."/>
            <person name="Sullivan S.A."/>
            <person name="Fouts D."/>
            <person name="Haft D.H."/>
            <person name="Selengut J."/>
            <person name="Peterson J.D."/>
            <person name="Davidsen T.M."/>
            <person name="Zafar N."/>
            <person name="Zhou L."/>
            <person name="Radune D."/>
            <person name="Dimitrov G."/>
            <person name="Hance M."/>
            <person name="Tran K."/>
            <person name="Khouri H."/>
            <person name="Gill J."/>
            <person name="Utterback T.R."/>
            <person name="Feldblyum T.V."/>
            <person name="Wall J.D."/>
            <person name="Voordouw G."/>
            <person name="Fraser C.M."/>
        </authorList>
    </citation>
    <scope>NUCLEOTIDE SEQUENCE [LARGE SCALE GENOMIC DNA]</scope>
    <source>
        <strain evidence="2">ATCC 29579 / DSM 644 / NCIMB 8303 / VKM B-1760 / Hildenborough</strain>
    </source>
</reference>
<evidence type="ECO:0000313" key="2">
    <source>
        <dbReference type="Proteomes" id="UP000002194"/>
    </source>
</evidence>
<dbReference type="Proteomes" id="UP000002194">
    <property type="component" value="Chromosome"/>
</dbReference>
<evidence type="ECO:0000313" key="1">
    <source>
        <dbReference type="EMBL" id="AAS97346.1"/>
    </source>
</evidence>
<organism evidence="1 2">
    <name type="scientific">Nitratidesulfovibrio vulgaris (strain ATCC 29579 / DSM 644 / CCUG 34227 / NCIMB 8303 / VKM B-1760 / Hildenborough)</name>
    <name type="common">Desulfovibrio vulgaris</name>
    <dbReference type="NCBI Taxonomy" id="882"/>
    <lineage>
        <taxon>Bacteria</taxon>
        <taxon>Pseudomonadati</taxon>
        <taxon>Thermodesulfobacteriota</taxon>
        <taxon>Desulfovibrionia</taxon>
        <taxon>Desulfovibrionales</taxon>
        <taxon>Desulfovibrionaceae</taxon>
        <taxon>Nitratidesulfovibrio</taxon>
    </lineage>
</organism>
<gene>
    <name evidence="1" type="ordered locus">DVU_2874</name>
</gene>
<dbReference type="AlphaFoldDB" id="Q727I1"/>